<dbReference type="InterPro" id="IPR052240">
    <property type="entry name" value="SAP_domain_ribonucleoprotein"/>
</dbReference>
<evidence type="ECO:0000256" key="1">
    <source>
        <dbReference type="ARBA" id="ARBA00022553"/>
    </source>
</evidence>
<feature type="compositionally biased region" description="Low complexity" evidence="2">
    <location>
        <begin position="67"/>
        <end position="77"/>
    </location>
</feature>
<comment type="caution">
    <text evidence="4">The sequence shown here is derived from an EMBL/GenBank/DDBJ whole genome shotgun (WGS) entry which is preliminary data.</text>
</comment>
<dbReference type="PANTHER" id="PTHR46551:SF1">
    <property type="entry name" value="SAP DOMAIN-CONTAINING RIBONUCLEOPROTEIN"/>
    <property type="match status" value="1"/>
</dbReference>
<dbReference type="PANTHER" id="PTHR46551">
    <property type="entry name" value="SAP DOMAIN-CONTAINING RIBONUCLEOPROTEIN"/>
    <property type="match status" value="1"/>
</dbReference>
<evidence type="ECO:0000313" key="5">
    <source>
        <dbReference type="Proteomes" id="UP000613580"/>
    </source>
</evidence>
<name>A0A8H6W1H6_MYCCL</name>
<evidence type="ECO:0000256" key="2">
    <source>
        <dbReference type="SAM" id="MobiDB-lite"/>
    </source>
</evidence>
<dbReference type="Gene3D" id="1.10.720.30">
    <property type="entry name" value="SAP domain"/>
    <property type="match status" value="1"/>
</dbReference>
<dbReference type="OrthoDB" id="445357at2759"/>
<dbReference type="SUPFAM" id="SSF68906">
    <property type="entry name" value="SAP domain"/>
    <property type="match status" value="1"/>
</dbReference>
<dbReference type="GO" id="GO:0005634">
    <property type="term" value="C:nucleus"/>
    <property type="evidence" value="ECO:0007669"/>
    <property type="project" value="TreeGrafter"/>
</dbReference>
<keyword evidence="1" id="KW-0597">Phosphoprotein</keyword>
<protein>
    <recommendedName>
        <fullName evidence="3">THO1-MOS11 C-terminal domain-containing protein</fullName>
    </recommendedName>
</protein>
<feature type="region of interest" description="Disordered" evidence="2">
    <location>
        <begin position="131"/>
        <end position="200"/>
    </location>
</feature>
<feature type="compositionally biased region" description="Low complexity" evidence="2">
    <location>
        <begin position="97"/>
        <end position="106"/>
    </location>
</feature>
<dbReference type="InterPro" id="IPR040746">
    <property type="entry name" value="THO1_MOS11_C"/>
</dbReference>
<dbReference type="Proteomes" id="UP000613580">
    <property type="component" value="Unassembled WGS sequence"/>
</dbReference>
<dbReference type="Pfam" id="PF18592">
    <property type="entry name" value="Tho1_MOS11_C"/>
    <property type="match status" value="1"/>
</dbReference>
<dbReference type="InterPro" id="IPR036361">
    <property type="entry name" value="SAP_dom_sf"/>
</dbReference>
<reference evidence="4" key="1">
    <citation type="submission" date="2020-05" db="EMBL/GenBank/DDBJ databases">
        <title>Mycena genomes resolve the evolution of fungal bioluminescence.</title>
        <authorList>
            <person name="Tsai I.J."/>
        </authorList>
    </citation>
    <scope>NUCLEOTIDE SEQUENCE</scope>
    <source>
        <strain evidence="4">110903Hualien_Pintung</strain>
    </source>
</reference>
<feature type="region of interest" description="Disordered" evidence="2">
    <location>
        <begin position="52"/>
        <end position="118"/>
    </location>
</feature>
<accession>A0A8H6W1H6</accession>
<keyword evidence="5" id="KW-1185">Reference proteome</keyword>
<dbReference type="EMBL" id="JACAZE010000015">
    <property type="protein sequence ID" value="KAF7298188.1"/>
    <property type="molecule type" value="Genomic_DNA"/>
</dbReference>
<sequence>MDAKLKALKVPELKDLLKGHSIPAKAKKEDLIGLIIASKDATDAYNAKYAPKDDLLAPPEDLDWDAEQPVAEPAAAPNKPISSVAEPVPEATTGESAADVVAPPVDATEDAELEKRKKRAERFGIPLVEAPKPVVKGQPKNGAAPKAAAKVAETDEKLASRAARFGTGNKKRPAAAVEEVDAEEQERRRKRAERFGTKPA</sequence>
<proteinExistence type="predicted"/>
<feature type="compositionally biased region" description="Low complexity" evidence="2">
    <location>
        <begin position="136"/>
        <end position="151"/>
    </location>
</feature>
<evidence type="ECO:0000313" key="4">
    <source>
        <dbReference type="EMBL" id="KAF7298188.1"/>
    </source>
</evidence>
<feature type="domain" description="THO1-MOS11 C-terminal" evidence="3">
    <location>
        <begin position="110"/>
        <end position="129"/>
    </location>
</feature>
<gene>
    <name evidence="4" type="ORF">HMN09_01040600</name>
</gene>
<evidence type="ECO:0000259" key="3">
    <source>
        <dbReference type="Pfam" id="PF18592"/>
    </source>
</evidence>
<dbReference type="AlphaFoldDB" id="A0A8H6W1H6"/>
<dbReference type="GO" id="GO:0016973">
    <property type="term" value="P:poly(A)+ mRNA export from nucleus"/>
    <property type="evidence" value="ECO:0007669"/>
    <property type="project" value="TreeGrafter"/>
</dbReference>
<organism evidence="4 5">
    <name type="scientific">Mycena chlorophos</name>
    <name type="common">Agaric fungus</name>
    <name type="synonym">Agaricus chlorophos</name>
    <dbReference type="NCBI Taxonomy" id="658473"/>
    <lineage>
        <taxon>Eukaryota</taxon>
        <taxon>Fungi</taxon>
        <taxon>Dikarya</taxon>
        <taxon>Basidiomycota</taxon>
        <taxon>Agaricomycotina</taxon>
        <taxon>Agaricomycetes</taxon>
        <taxon>Agaricomycetidae</taxon>
        <taxon>Agaricales</taxon>
        <taxon>Marasmiineae</taxon>
        <taxon>Mycenaceae</taxon>
        <taxon>Mycena</taxon>
    </lineage>
</organism>